<dbReference type="PANTHER" id="PTHR10314">
    <property type="entry name" value="CYSTATHIONINE BETA-SYNTHASE"/>
    <property type="match status" value="1"/>
</dbReference>
<proteinExistence type="predicted"/>
<dbReference type="InterPro" id="IPR050214">
    <property type="entry name" value="Cys_Synth/Cystath_Beta-Synth"/>
</dbReference>
<feature type="domain" description="Tryptophan synthase beta chain-like PALP" evidence="4">
    <location>
        <begin position="9"/>
        <end position="274"/>
    </location>
</feature>
<reference evidence="5 6" key="1">
    <citation type="submission" date="2015-03" db="EMBL/GenBank/DDBJ databases">
        <title>Genome Assembly of Staphylococcus cohnii subsp. cohnii strain G22B2.</title>
        <authorList>
            <person name="Nair G."/>
            <person name="Kaur G."/>
            <person name="Khatri I."/>
            <person name="Singh N.K."/>
            <person name="Sathyabama S."/>
            <person name="Maurya S.K."/>
            <person name="Subramanian S."/>
            <person name="Agrewala J.N."/>
            <person name="Mayilraj S."/>
        </authorList>
    </citation>
    <scope>NUCLEOTIDE SEQUENCE [LARGE SCALE GENOMIC DNA]</scope>
    <source>
        <strain evidence="5 6">G22B2</strain>
    </source>
</reference>
<dbReference type="CDD" id="cd01561">
    <property type="entry name" value="CBS_like"/>
    <property type="match status" value="1"/>
</dbReference>
<dbReference type="Proteomes" id="UP000034455">
    <property type="component" value="Unassembled WGS sequence"/>
</dbReference>
<dbReference type="RefSeq" id="WP_196296446.1">
    <property type="nucleotide sequence ID" value="NZ_LAKJ01000023.1"/>
</dbReference>
<dbReference type="Pfam" id="PF00291">
    <property type="entry name" value="PALP"/>
    <property type="match status" value="1"/>
</dbReference>
<evidence type="ECO:0000313" key="5">
    <source>
        <dbReference type="EMBL" id="KKI62989.1"/>
    </source>
</evidence>
<evidence type="ECO:0000313" key="6">
    <source>
        <dbReference type="Proteomes" id="UP000034455"/>
    </source>
</evidence>
<accession>A0A0M2NWV7</accession>
<dbReference type="Gene3D" id="3.40.50.1100">
    <property type="match status" value="2"/>
</dbReference>
<dbReference type="EMBL" id="LAKJ01000023">
    <property type="protein sequence ID" value="KKI62989.1"/>
    <property type="molecule type" value="Genomic_DNA"/>
</dbReference>
<dbReference type="InterPro" id="IPR036052">
    <property type="entry name" value="TrpB-like_PALP_sf"/>
</dbReference>
<dbReference type="PATRIC" id="fig|74704.6.peg.1574"/>
<evidence type="ECO:0000259" key="4">
    <source>
        <dbReference type="Pfam" id="PF00291"/>
    </source>
</evidence>
<evidence type="ECO:0000256" key="1">
    <source>
        <dbReference type="ARBA" id="ARBA00001933"/>
    </source>
</evidence>
<evidence type="ECO:0000256" key="2">
    <source>
        <dbReference type="ARBA" id="ARBA00011738"/>
    </source>
</evidence>
<comment type="subunit">
    <text evidence="2">Homodimer.</text>
</comment>
<dbReference type="AlphaFoldDB" id="A0A0M2NWV7"/>
<dbReference type="SUPFAM" id="SSF53686">
    <property type="entry name" value="Tryptophan synthase beta subunit-like PLP-dependent enzymes"/>
    <property type="match status" value="1"/>
</dbReference>
<keyword evidence="3" id="KW-0663">Pyridoxal phosphate</keyword>
<comment type="caution">
    <text evidence="5">The sequence shown here is derived from an EMBL/GenBank/DDBJ whole genome shotgun (WGS) entry which is preliminary data.</text>
</comment>
<comment type="cofactor">
    <cofactor evidence="1">
        <name>pyridoxal 5'-phosphate</name>
        <dbReference type="ChEBI" id="CHEBI:597326"/>
    </cofactor>
</comment>
<name>A0A0M2NWV7_STACC</name>
<protein>
    <submittedName>
        <fullName evidence="5">Cysteine synthase</fullName>
    </submittedName>
</protein>
<sequence length="339" mass="37957">MEYKNNLSLIGETPVITVENDLIPQDKVLKLKLEYYNPNFSIKDRTAIGLIEKAEEKGLLYPGMHIIESTSGNLGKSLAMIGAIKKYKVTLVVDPKIEKSMLNIYKAYGANVVSVSTPDENGSYQKVRIKRVKEIIDSDKENNYYWPNQYENTDNSEYHYNYTGDEFLNIETDCIISAVSTGGHICGIGKKIKENRNVKIIGADVEGSKIFGGESKPYLINGAGLSWTSQNLNFDSLDYCIKATDSLAISLCRYFAKNNGLMLGGSSGLSLAGAIYMLNYTDVEVATAIIPDTGINYLNQIYDDNWVSENTKILEDAENILNEIDNMKVWETKYEEFVQ</sequence>
<gene>
    <name evidence="5" type="ORF">UF66_1537</name>
</gene>
<organism evidence="5 6">
    <name type="scientific">Staphylococcus cohnii subsp. cohnii</name>
    <dbReference type="NCBI Taxonomy" id="74704"/>
    <lineage>
        <taxon>Bacteria</taxon>
        <taxon>Bacillati</taxon>
        <taxon>Bacillota</taxon>
        <taxon>Bacilli</taxon>
        <taxon>Bacillales</taxon>
        <taxon>Staphylococcaceae</taxon>
        <taxon>Staphylococcus</taxon>
        <taxon>Staphylococcus cohnii species complex</taxon>
    </lineage>
</organism>
<evidence type="ECO:0000256" key="3">
    <source>
        <dbReference type="ARBA" id="ARBA00022898"/>
    </source>
</evidence>
<dbReference type="GO" id="GO:1901605">
    <property type="term" value="P:alpha-amino acid metabolic process"/>
    <property type="evidence" value="ECO:0007669"/>
    <property type="project" value="UniProtKB-ARBA"/>
</dbReference>
<dbReference type="InterPro" id="IPR001926">
    <property type="entry name" value="TrpB-like_PALP"/>
</dbReference>